<dbReference type="Proteomes" id="UP001227126">
    <property type="component" value="Unassembled WGS sequence"/>
</dbReference>
<name>A0ABT7FES5_9RHOB</name>
<evidence type="ECO:0000313" key="1">
    <source>
        <dbReference type="EMBL" id="MDK3073627.1"/>
    </source>
</evidence>
<reference evidence="1 2" key="1">
    <citation type="submission" date="2023-05" db="EMBL/GenBank/DDBJ databases">
        <title>Sedimentitalea sp. nov. JM2-8.</title>
        <authorList>
            <person name="Huang J."/>
        </authorList>
    </citation>
    <scope>NUCLEOTIDE SEQUENCE [LARGE SCALE GENOMIC DNA]</scope>
    <source>
        <strain evidence="1 2">JM2-8</strain>
    </source>
</reference>
<comment type="caution">
    <text evidence="1">The sequence shown here is derived from an EMBL/GenBank/DDBJ whole genome shotgun (WGS) entry which is preliminary data.</text>
</comment>
<dbReference type="RefSeq" id="WP_284485567.1">
    <property type="nucleotide sequence ID" value="NZ_JASNJE010000011.1"/>
</dbReference>
<organism evidence="1 2">
    <name type="scientific">Sedimentitalea xiamensis</name>
    <dbReference type="NCBI Taxonomy" id="3050037"/>
    <lineage>
        <taxon>Bacteria</taxon>
        <taxon>Pseudomonadati</taxon>
        <taxon>Pseudomonadota</taxon>
        <taxon>Alphaproteobacteria</taxon>
        <taxon>Rhodobacterales</taxon>
        <taxon>Paracoccaceae</taxon>
        <taxon>Sedimentitalea</taxon>
    </lineage>
</organism>
<gene>
    <name evidence="1" type="ORF">QO034_10935</name>
</gene>
<accession>A0ABT7FES5</accession>
<evidence type="ECO:0000313" key="2">
    <source>
        <dbReference type="Proteomes" id="UP001227126"/>
    </source>
</evidence>
<dbReference type="EMBL" id="JASNJE010000011">
    <property type="protein sequence ID" value="MDK3073627.1"/>
    <property type="molecule type" value="Genomic_DNA"/>
</dbReference>
<proteinExistence type="predicted"/>
<keyword evidence="2" id="KW-1185">Reference proteome</keyword>
<sequence length="46" mass="4916">MVMMVFGAADMGAVVPFAPRFNTAAGFFCAAFETRTVLTMALRLPS</sequence>
<protein>
    <submittedName>
        <fullName evidence="1">Uncharacterized protein</fullName>
    </submittedName>
</protein>